<feature type="domain" description="Luciferase-like" evidence="2">
    <location>
        <begin position="10"/>
        <end position="296"/>
    </location>
</feature>
<comment type="caution">
    <text evidence="3">The sequence shown here is derived from an EMBL/GenBank/DDBJ whole genome shotgun (WGS) entry which is preliminary data.</text>
</comment>
<dbReference type="SUPFAM" id="SSF51679">
    <property type="entry name" value="Bacterial luciferase-like"/>
    <property type="match status" value="1"/>
</dbReference>
<protein>
    <submittedName>
        <fullName evidence="3">LLM class flavin-dependent oxidoreductase</fullName>
    </submittedName>
</protein>
<dbReference type="InterPro" id="IPR019949">
    <property type="entry name" value="CmoO-like"/>
</dbReference>
<comment type="similarity">
    <text evidence="1">To bacterial alkanal monooxygenase alpha and beta chains.</text>
</comment>
<name>A0ABP6SYU5_9ACTN</name>
<dbReference type="Gene3D" id="3.20.20.30">
    <property type="entry name" value="Luciferase-like domain"/>
    <property type="match status" value="1"/>
</dbReference>
<dbReference type="PANTHER" id="PTHR30137:SF6">
    <property type="entry name" value="LUCIFERASE-LIKE MONOOXYGENASE"/>
    <property type="match status" value="1"/>
</dbReference>
<evidence type="ECO:0000313" key="3">
    <source>
        <dbReference type="EMBL" id="GAA3388906.1"/>
    </source>
</evidence>
<dbReference type="InterPro" id="IPR050766">
    <property type="entry name" value="Bact_Lucif_Oxidored"/>
</dbReference>
<evidence type="ECO:0000313" key="4">
    <source>
        <dbReference type="Proteomes" id="UP001501676"/>
    </source>
</evidence>
<dbReference type="EMBL" id="BAAAYN010000023">
    <property type="protein sequence ID" value="GAA3388906.1"/>
    <property type="molecule type" value="Genomic_DNA"/>
</dbReference>
<evidence type="ECO:0000256" key="1">
    <source>
        <dbReference type="ARBA" id="ARBA00007789"/>
    </source>
</evidence>
<dbReference type="PANTHER" id="PTHR30137">
    <property type="entry name" value="LUCIFERASE-LIKE MONOOXYGENASE"/>
    <property type="match status" value="1"/>
</dbReference>
<gene>
    <name evidence="3" type="ORF">GCM10020369_36940</name>
</gene>
<keyword evidence="4" id="KW-1185">Reference proteome</keyword>
<dbReference type="NCBIfam" id="TIGR03558">
    <property type="entry name" value="oxido_grp_1"/>
    <property type="match status" value="1"/>
</dbReference>
<evidence type="ECO:0000259" key="2">
    <source>
        <dbReference type="Pfam" id="PF00296"/>
    </source>
</evidence>
<dbReference type="Proteomes" id="UP001501676">
    <property type="component" value="Unassembled WGS sequence"/>
</dbReference>
<accession>A0ABP6SYU5</accession>
<dbReference type="CDD" id="cd00347">
    <property type="entry name" value="Flavin_utilizing_monoxygenases"/>
    <property type="match status" value="1"/>
</dbReference>
<dbReference type="Pfam" id="PF00296">
    <property type="entry name" value="Bac_luciferase"/>
    <property type="match status" value="1"/>
</dbReference>
<sequence length="322" mass="33622">MLEVAPVEHGHSAREALAAAVSAARFADELGLHRVWFAEHHGAPSISSVAPPVLVAHAAAITGQIRVGSGGVLLPNHAPRAVAEQFATLDALHPNRIDLGIGRGPGTFDASIVAALQRGTRPTTDDSYRAGVIELLGYLSGEHAAPVLPGGSVAVAPWLLSSSTAGASLAGELGLPLAFAHHIRPQNTAEALHRYRERFRPSRWRERPYVLLAVETVCADSDAEAAHLARPLDLVKAGLFAGQADQPLLSPEAAAAVSLPDHVEQQLAGYRAQQAQGSSATVIRQLAALAVDTGADEIMLASTVYDSAARRRSLELLAKAAG</sequence>
<dbReference type="InterPro" id="IPR011251">
    <property type="entry name" value="Luciferase-like_dom"/>
</dbReference>
<dbReference type="InterPro" id="IPR036661">
    <property type="entry name" value="Luciferase-like_sf"/>
</dbReference>
<organism evidence="3 4">
    <name type="scientific">Cryptosporangium minutisporangium</name>
    <dbReference type="NCBI Taxonomy" id="113569"/>
    <lineage>
        <taxon>Bacteria</taxon>
        <taxon>Bacillati</taxon>
        <taxon>Actinomycetota</taxon>
        <taxon>Actinomycetes</taxon>
        <taxon>Cryptosporangiales</taxon>
        <taxon>Cryptosporangiaceae</taxon>
        <taxon>Cryptosporangium</taxon>
    </lineage>
</organism>
<proteinExistence type="predicted"/>
<reference evidence="4" key="1">
    <citation type="journal article" date="2019" name="Int. J. Syst. Evol. Microbiol.">
        <title>The Global Catalogue of Microorganisms (GCM) 10K type strain sequencing project: providing services to taxonomists for standard genome sequencing and annotation.</title>
        <authorList>
            <consortium name="The Broad Institute Genomics Platform"/>
            <consortium name="The Broad Institute Genome Sequencing Center for Infectious Disease"/>
            <person name="Wu L."/>
            <person name="Ma J."/>
        </authorList>
    </citation>
    <scope>NUCLEOTIDE SEQUENCE [LARGE SCALE GENOMIC DNA]</scope>
    <source>
        <strain evidence="4">JCM 9458</strain>
    </source>
</reference>